<dbReference type="GO" id="GO:0005886">
    <property type="term" value="C:plasma membrane"/>
    <property type="evidence" value="ECO:0007669"/>
    <property type="project" value="UniProtKB-SubCell"/>
</dbReference>
<feature type="transmembrane region" description="Helical" evidence="8">
    <location>
        <begin position="275"/>
        <end position="296"/>
    </location>
</feature>
<evidence type="ECO:0000256" key="2">
    <source>
        <dbReference type="ARBA" id="ARBA00022448"/>
    </source>
</evidence>
<evidence type="ECO:0000256" key="7">
    <source>
        <dbReference type="SAM" id="MobiDB-lite"/>
    </source>
</evidence>
<keyword evidence="3" id="KW-1003">Cell membrane</keyword>
<dbReference type="SUPFAM" id="SSF103473">
    <property type="entry name" value="MFS general substrate transporter"/>
    <property type="match status" value="1"/>
</dbReference>
<feature type="transmembrane region" description="Helical" evidence="8">
    <location>
        <begin position="308"/>
        <end position="328"/>
    </location>
</feature>
<protein>
    <recommendedName>
        <fullName evidence="11">MFS transporter</fullName>
    </recommendedName>
</protein>
<keyword evidence="4 8" id="KW-0812">Transmembrane</keyword>
<evidence type="ECO:0000256" key="3">
    <source>
        <dbReference type="ARBA" id="ARBA00022475"/>
    </source>
</evidence>
<evidence type="ECO:0008006" key="11">
    <source>
        <dbReference type="Google" id="ProtNLM"/>
    </source>
</evidence>
<dbReference type="PANTHER" id="PTHR23513:SF11">
    <property type="entry name" value="STAPHYLOFERRIN A TRANSPORTER"/>
    <property type="match status" value="1"/>
</dbReference>
<feature type="transmembrane region" description="Helical" evidence="8">
    <location>
        <begin position="335"/>
        <end position="355"/>
    </location>
</feature>
<dbReference type="EMBL" id="QLIX01000006">
    <property type="protein sequence ID" value="RAI59143.1"/>
    <property type="molecule type" value="Genomic_DNA"/>
</dbReference>
<dbReference type="Pfam" id="PF05977">
    <property type="entry name" value="MFS_3"/>
    <property type="match status" value="1"/>
</dbReference>
<name>A0A327MAH5_9PROT</name>
<feature type="transmembrane region" description="Helical" evidence="8">
    <location>
        <begin position="65"/>
        <end position="89"/>
    </location>
</feature>
<feature type="region of interest" description="Disordered" evidence="7">
    <location>
        <begin position="1"/>
        <end position="32"/>
    </location>
</feature>
<accession>A0A327MAH5</accession>
<evidence type="ECO:0000256" key="5">
    <source>
        <dbReference type="ARBA" id="ARBA00022989"/>
    </source>
</evidence>
<feature type="transmembrane region" description="Helical" evidence="8">
    <location>
        <begin position="422"/>
        <end position="444"/>
    </location>
</feature>
<evidence type="ECO:0000256" key="4">
    <source>
        <dbReference type="ARBA" id="ARBA00022692"/>
    </source>
</evidence>
<proteinExistence type="predicted"/>
<dbReference type="InterPro" id="IPR010290">
    <property type="entry name" value="TM_effector"/>
</dbReference>
<dbReference type="InterPro" id="IPR036259">
    <property type="entry name" value="MFS_trans_sf"/>
</dbReference>
<dbReference type="CDD" id="cd06173">
    <property type="entry name" value="MFS_MefA_like"/>
    <property type="match status" value="1"/>
</dbReference>
<gene>
    <name evidence="9" type="ORF">DOO78_11205</name>
</gene>
<keyword evidence="10" id="KW-1185">Reference proteome</keyword>
<evidence type="ECO:0000256" key="1">
    <source>
        <dbReference type="ARBA" id="ARBA00004651"/>
    </source>
</evidence>
<feature type="transmembrane region" description="Helical" evidence="8">
    <location>
        <begin position="95"/>
        <end position="116"/>
    </location>
</feature>
<comment type="subcellular location">
    <subcellularLocation>
        <location evidence="1">Cell membrane</location>
        <topology evidence="1">Multi-pass membrane protein</topology>
    </subcellularLocation>
</comment>
<evidence type="ECO:0000256" key="6">
    <source>
        <dbReference type="ARBA" id="ARBA00023136"/>
    </source>
</evidence>
<keyword evidence="6 8" id="KW-0472">Membrane</keyword>
<dbReference type="Gene3D" id="1.20.1250.20">
    <property type="entry name" value="MFS general substrate transporter like domains"/>
    <property type="match status" value="1"/>
</dbReference>
<keyword evidence="2" id="KW-0813">Transport</keyword>
<sequence length="456" mass="47533">MRDVDDPDAFEGPHGRHPCNASTGTMPGLAAGANRRHHGRMEGTIRAAPAAVAPPRPFAVRDFRCLWAVGLVVFLVRWLEMLAVSLFIWQATGSAFLVAMMGMLRILPMGLFGAPLGVLAERVQPRTALLAIVLASLATSLALALLSLAGALAVWHLAVASFINGVAWAADNPVRRMMIGQVVGPARMGEAMSFDVGSNNASRMMGPTVSGLLFAAVGIEGTFITSVLLYGGALIATLLLRYRTAPAPATGEGVLARMGEGLAVVRRSPRLRGTLLVTVLFNVFGWPFTSLVPVVAQDRFALGAETTGLLASMDGVGAFLGALLMAWFARPAWYARLYVGGLALYLAMVSGFALAPGAVAAGGALFLVGFGQSGFSIMQATLVYLLAPPEVRMRVLGLLSVCIGLGPIGFLGLGLLADSFGATAACALTGIAGLLVLALTLPLWRAILAREEETPA</sequence>
<evidence type="ECO:0000313" key="10">
    <source>
        <dbReference type="Proteomes" id="UP000249065"/>
    </source>
</evidence>
<comment type="caution">
    <text evidence="9">The sequence shown here is derived from an EMBL/GenBank/DDBJ whole genome shotgun (WGS) entry which is preliminary data.</text>
</comment>
<feature type="transmembrane region" description="Helical" evidence="8">
    <location>
        <begin position="361"/>
        <end position="386"/>
    </location>
</feature>
<evidence type="ECO:0000313" key="9">
    <source>
        <dbReference type="EMBL" id="RAI59143.1"/>
    </source>
</evidence>
<dbReference type="OrthoDB" id="7374537at2"/>
<dbReference type="Proteomes" id="UP000249065">
    <property type="component" value="Unassembled WGS sequence"/>
</dbReference>
<feature type="transmembrane region" description="Helical" evidence="8">
    <location>
        <begin position="128"/>
        <end position="155"/>
    </location>
</feature>
<feature type="transmembrane region" description="Helical" evidence="8">
    <location>
        <begin position="395"/>
        <end position="416"/>
    </location>
</feature>
<feature type="transmembrane region" description="Helical" evidence="8">
    <location>
        <begin position="212"/>
        <end position="240"/>
    </location>
</feature>
<organism evidence="9 10">
    <name type="scientific">Roseicella frigidaeris</name>
    <dbReference type="NCBI Taxonomy" id="2230885"/>
    <lineage>
        <taxon>Bacteria</taxon>
        <taxon>Pseudomonadati</taxon>
        <taxon>Pseudomonadota</taxon>
        <taxon>Alphaproteobacteria</taxon>
        <taxon>Acetobacterales</taxon>
        <taxon>Roseomonadaceae</taxon>
        <taxon>Roseicella</taxon>
    </lineage>
</organism>
<evidence type="ECO:0000256" key="8">
    <source>
        <dbReference type="SAM" id="Phobius"/>
    </source>
</evidence>
<dbReference type="PANTHER" id="PTHR23513">
    <property type="entry name" value="INTEGRAL MEMBRANE EFFLUX PROTEIN-RELATED"/>
    <property type="match status" value="1"/>
</dbReference>
<dbReference type="AlphaFoldDB" id="A0A327MAH5"/>
<keyword evidence="5 8" id="KW-1133">Transmembrane helix</keyword>
<reference evidence="10" key="1">
    <citation type="submission" date="2018-06" db="EMBL/GenBank/DDBJ databases">
        <authorList>
            <person name="Khan S.A."/>
        </authorList>
    </citation>
    <scope>NUCLEOTIDE SEQUENCE [LARGE SCALE GENOMIC DNA]</scope>
    <source>
        <strain evidence="10">DB-1506</strain>
    </source>
</reference>